<name>A0A2P2PXB2_RHIMU</name>
<accession>A0A2P2PXB2</accession>
<protein>
    <submittedName>
        <fullName evidence="1">Uncharacterized protein</fullName>
    </submittedName>
</protein>
<dbReference type="EMBL" id="GGEC01078893">
    <property type="protein sequence ID" value="MBX59377.1"/>
    <property type="molecule type" value="Transcribed_RNA"/>
</dbReference>
<sequence length="48" mass="5686">MFCMLDCQPSIFICLFCFSFLLDQKFSAIKKVFHFDFFSYLLSSVTIL</sequence>
<evidence type="ECO:0000313" key="1">
    <source>
        <dbReference type="EMBL" id="MBX59377.1"/>
    </source>
</evidence>
<reference evidence="1" key="1">
    <citation type="submission" date="2018-02" db="EMBL/GenBank/DDBJ databases">
        <title>Rhizophora mucronata_Transcriptome.</title>
        <authorList>
            <person name="Meera S.P."/>
            <person name="Sreeshan A."/>
            <person name="Augustine A."/>
        </authorList>
    </citation>
    <scope>NUCLEOTIDE SEQUENCE</scope>
    <source>
        <tissue evidence="1">Leaf</tissue>
    </source>
</reference>
<proteinExistence type="predicted"/>
<organism evidence="1">
    <name type="scientific">Rhizophora mucronata</name>
    <name type="common">Asiatic mangrove</name>
    <dbReference type="NCBI Taxonomy" id="61149"/>
    <lineage>
        <taxon>Eukaryota</taxon>
        <taxon>Viridiplantae</taxon>
        <taxon>Streptophyta</taxon>
        <taxon>Embryophyta</taxon>
        <taxon>Tracheophyta</taxon>
        <taxon>Spermatophyta</taxon>
        <taxon>Magnoliopsida</taxon>
        <taxon>eudicotyledons</taxon>
        <taxon>Gunneridae</taxon>
        <taxon>Pentapetalae</taxon>
        <taxon>rosids</taxon>
        <taxon>fabids</taxon>
        <taxon>Malpighiales</taxon>
        <taxon>Rhizophoraceae</taxon>
        <taxon>Rhizophora</taxon>
    </lineage>
</organism>
<dbReference type="AlphaFoldDB" id="A0A2P2PXB2"/>